<protein>
    <recommendedName>
        <fullName evidence="4">Secreted protein</fullName>
    </recommendedName>
</protein>
<evidence type="ECO:0000313" key="3">
    <source>
        <dbReference type="Proteomes" id="UP001066276"/>
    </source>
</evidence>
<keyword evidence="3" id="KW-1185">Reference proteome</keyword>
<dbReference type="AlphaFoldDB" id="A0AAV7NVM7"/>
<sequence>MSLSPDIFRRGIYLCLTHRARSVGKMPTAVVTSCSDGSWAEEGNEQREKRALEHQRSTRLATSDERRPRLTWLCHFYPATARTS</sequence>
<name>A0AAV7NVM7_PLEWA</name>
<feature type="compositionally biased region" description="Basic and acidic residues" evidence="1">
    <location>
        <begin position="44"/>
        <end position="63"/>
    </location>
</feature>
<feature type="region of interest" description="Disordered" evidence="1">
    <location>
        <begin position="34"/>
        <end position="63"/>
    </location>
</feature>
<comment type="caution">
    <text evidence="2">The sequence shown here is derived from an EMBL/GenBank/DDBJ whole genome shotgun (WGS) entry which is preliminary data.</text>
</comment>
<accession>A0AAV7NVM7</accession>
<dbReference type="EMBL" id="JANPWB010000012">
    <property type="protein sequence ID" value="KAJ1119519.1"/>
    <property type="molecule type" value="Genomic_DNA"/>
</dbReference>
<gene>
    <name evidence="2" type="ORF">NDU88_007704</name>
</gene>
<reference evidence="2" key="1">
    <citation type="journal article" date="2022" name="bioRxiv">
        <title>Sequencing and chromosome-scale assembly of the giantPleurodeles waltlgenome.</title>
        <authorList>
            <person name="Brown T."/>
            <person name="Elewa A."/>
            <person name="Iarovenko S."/>
            <person name="Subramanian E."/>
            <person name="Araus A.J."/>
            <person name="Petzold A."/>
            <person name="Susuki M."/>
            <person name="Suzuki K.-i.T."/>
            <person name="Hayashi T."/>
            <person name="Toyoda A."/>
            <person name="Oliveira C."/>
            <person name="Osipova E."/>
            <person name="Leigh N.D."/>
            <person name="Simon A."/>
            <person name="Yun M.H."/>
        </authorList>
    </citation>
    <scope>NUCLEOTIDE SEQUENCE</scope>
    <source>
        <strain evidence="2">20211129_DDA</strain>
        <tissue evidence="2">Liver</tissue>
    </source>
</reference>
<evidence type="ECO:0000256" key="1">
    <source>
        <dbReference type="SAM" id="MobiDB-lite"/>
    </source>
</evidence>
<evidence type="ECO:0008006" key="4">
    <source>
        <dbReference type="Google" id="ProtNLM"/>
    </source>
</evidence>
<evidence type="ECO:0000313" key="2">
    <source>
        <dbReference type="EMBL" id="KAJ1119519.1"/>
    </source>
</evidence>
<proteinExistence type="predicted"/>
<organism evidence="2 3">
    <name type="scientific">Pleurodeles waltl</name>
    <name type="common">Iberian ribbed newt</name>
    <dbReference type="NCBI Taxonomy" id="8319"/>
    <lineage>
        <taxon>Eukaryota</taxon>
        <taxon>Metazoa</taxon>
        <taxon>Chordata</taxon>
        <taxon>Craniata</taxon>
        <taxon>Vertebrata</taxon>
        <taxon>Euteleostomi</taxon>
        <taxon>Amphibia</taxon>
        <taxon>Batrachia</taxon>
        <taxon>Caudata</taxon>
        <taxon>Salamandroidea</taxon>
        <taxon>Salamandridae</taxon>
        <taxon>Pleurodelinae</taxon>
        <taxon>Pleurodeles</taxon>
    </lineage>
</organism>
<dbReference type="Proteomes" id="UP001066276">
    <property type="component" value="Chromosome 8"/>
</dbReference>